<reference evidence="10 11" key="1">
    <citation type="journal article" date="2015" name="Genome Announc.">
        <title>Expanding the biotechnology potential of lactobacilli through comparative genomics of 213 strains and associated genera.</title>
        <authorList>
            <person name="Sun Z."/>
            <person name="Harris H.M."/>
            <person name="McCann A."/>
            <person name="Guo C."/>
            <person name="Argimon S."/>
            <person name="Zhang W."/>
            <person name="Yang X."/>
            <person name="Jeffery I.B."/>
            <person name="Cooney J.C."/>
            <person name="Kagawa T.F."/>
            <person name="Liu W."/>
            <person name="Song Y."/>
            <person name="Salvetti E."/>
            <person name="Wrobel A."/>
            <person name="Rasinkangas P."/>
            <person name="Parkhill J."/>
            <person name="Rea M.C."/>
            <person name="O'Sullivan O."/>
            <person name="Ritari J."/>
            <person name="Douillard F.P."/>
            <person name="Paul Ross R."/>
            <person name="Yang R."/>
            <person name="Briner A.E."/>
            <person name="Felis G.E."/>
            <person name="de Vos W.M."/>
            <person name="Barrangou R."/>
            <person name="Klaenhammer T.R."/>
            <person name="Caufield P.W."/>
            <person name="Cui Y."/>
            <person name="Zhang H."/>
            <person name="O'Toole P.W."/>
        </authorList>
    </citation>
    <scope>NUCLEOTIDE SEQUENCE [LARGE SCALE GENOMIC DNA]</scope>
    <source>
        <strain evidence="10 11">DSM 15354</strain>
    </source>
</reference>
<dbReference type="InterPro" id="IPR029765">
    <property type="entry name" value="Mev_diP_decarb"/>
</dbReference>
<feature type="domain" description="Mvd1 C-terminal" evidence="8">
    <location>
        <begin position="179"/>
        <end position="309"/>
    </location>
</feature>
<dbReference type="Pfam" id="PF18376">
    <property type="entry name" value="MDD_C"/>
    <property type="match status" value="1"/>
</dbReference>
<keyword evidence="5" id="KW-0067">ATP-binding</keyword>
<dbReference type="GO" id="GO:0005524">
    <property type="term" value="F:ATP binding"/>
    <property type="evidence" value="ECO:0007669"/>
    <property type="project" value="UniProtKB-KW"/>
</dbReference>
<dbReference type="InterPro" id="IPR041431">
    <property type="entry name" value="Mvd1_C"/>
</dbReference>
<feature type="domain" description="Diphosphomevalonate decarboxylase-like N-terminal" evidence="9">
    <location>
        <begin position="8"/>
        <end position="160"/>
    </location>
</feature>
<dbReference type="InterPro" id="IPR005935">
    <property type="entry name" value="Mev_decarb"/>
</dbReference>
<evidence type="ECO:0000259" key="8">
    <source>
        <dbReference type="Pfam" id="PF18376"/>
    </source>
</evidence>
<evidence type="ECO:0000313" key="11">
    <source>
        <dbReference type="Proteomes" id="UP000051931"/>
    </source>
</evidence>
<dbReference type="PIRSF" id="PIRSF015950">
    <property type="entry name" value="Mev_P_decrbx"/>
    <property type="match status" value="1"/>
</dbReference>
<protein>
    <recommendedName>
        <fullName evidence="2">diphosphomevalonate decarboxylase</fullName>
        <ecNumber evidence="2">4.1.1.33</ecNumber>
    </recommendedName>
</protein>
<dbReference type="GO" id="GO:0004163">
    <property type="term" value="F:diphosphomevalonate decarboxylase activity"/>
    <property type="evidence" value="ECO:0007669"/>
    <property type="project" value="UniProtKB-EC"/>
</dbReference>
<keyword evidence="7" id="KW-0456">Lyase</keyword>
<dbReference type="EC" id="4.1.1.33" evidence="2"/>
<dbReference type="eggNOG" id="COG3407">
    <property type="taxonomic scope" value="Bacteria"/>
</dbReference>
<dbReference type="InterPro" id="IPR053859">
    <property type="entry name" value="MVD-like_N"/>
</dbReference>
<evidence type="ECO:0000256" key="3">
    <source>
        <dbReference type="ARBA" id="ARBA00022516"/>
    </source>
</evidence>
<dbReference type="SUPFAM" id="SSF55060">
    <property type="entry name" value="GHMP Kinase, C-terminal domain"/>
    <property type="match status" value="1"/>
</dbReference>
<evidence type="ECO:0000256" key="2">
    <source>
        <dbReference type="ARBA" id="ARBA00012296"/>
    </source>
</evidence>
<dbReference type="InterPro" id="IPR036554">
    <property type="entry name" value="GHMP_kinase_C_sf"/>
</dbReference>
<dbReference type="FunFam" id="3.30.230.10:FF:000072">
    <property type="entry name" value="Diphosphomevalonate decarboxylase"/>
    <property type="match status" value="1"/>
</dbReference>
<evidence type="ECO:0000259" key="9">
    <source>
        <dbReference type="Pfam" id="PF22700"/>
    </source>
</evidence>
<dbReference type="PANTHER" id="PTHR10977">
    <property type="entry name" value="DIPHOSPHOMEVALONATE DECARBOXYLASE"/>
    <property type="match status" value="1"/>
</dbReference>
<dbReference type="NCBIfam" id="TIGR01240">
    <property type="entry name" value="mevDPdecarb"/>
    <property type="match status" value="1"/>
</dbReference>
<accession>A0A0R1SAL1</accession>
<comment type="similarity">
    <text evidence="1">Belongs to the diphosphomevalonate decarboxylase family.</text>
</comment>
<dbReference type="Gene3D" id="3.30.230.10">
    <property type="match status" value="1"/>
</dbReference>
<keyword evidence="3" id="KW-0444">Lipid biosynthesis</keyword>
<evidence type="ECO:0000256" key="4">
    <source>
        <dbReference type="ARBA" id="ARBA00022741"/>
    </source>
</evidence>
<proteinExistence type="inferred from homology"/>
<dbReference type="PANTHER" id="PTHR10977:SF3">
    <property type="entry name" value="DIPHOSPHOMEVALONATE DECARBOXYLASE"/>
    <property type="match status" value="1"/>
</dbReference>
<evidence type="ECO:0000256" key="5">
    <source>
        <dbReference type="ARBA" id="ARBA00022840"/>
    </source>
</evidence>
<keyword evidence="6" id="KW-0443">Lipid metabolism</keyword>
<dbReference type="Gene3D" id="3.30.70.890">
    <property type="entry name" value="GHMP kinase, C-terminal domain"/>
    <property type="match status" value="1"/>
</dbReference>
<name>A0A0R1SAL1_9LACO</name>
<organism evidence="10 11">
    <name type="scientific">Lactobacillus psittaci DSM 15354</name>
    <dbReference type="NCBI Taxonomy" id="1122152"/>
    <lineage>
        <taxon>Bacteria</taxon>
        <taxon>Bacillati</taxon>
        <taxon>Bacillota</taxon>
        <taxon>Bacilli</taxon>
        <taxon>Lactobacillales</taxon>
        <taxon>Lactobacillaceae</taxon>
        <taxon>Lactobacillus</taxon>
    </lineage>
</organism>
<dbReference type="Proteomes" id="UP000051931">
    <property type="component" value="Unassembled WGS sequence"/>
</dbReference>
<sequence>MMNNTARAHTNIALIKYWGKKDADLRLPLMSSISMTLDAFYTDTNLVLDTEDKRFYLNGELVTGKASERVISYVERLQKLFHVSGNFHVISQNHVPTSAGLASSSSAFAALAASFVKAYQLDISKKGLSILARLGSGSATRSIFGGFAIWHQGQNSATSFGEAIDETPEMDLRMIAVELNTKQKKISSTQGMEMAKTSPFFIPWIHENEAQIIDMKAAIENNDFTSLGELAEQNASQMHAVNLACETPFTYFEPETVALIHLVQDLRKQGLECYYTIDAGPNVKILTELRNSKEIQKAVKQLLPTVKIVESGFGPGIQYLNEQI</sequence>
<evidence type="ECO:0000256" key="6">
    <source>
        <dbReference type="ARBA" id="ARBA00023098"/>
    </source>
</evidence>
<dbReference type="EMBL" id="AZFB01000002">
    <property type="protein sequence ID" value="KRL63634.1"/>
    <property type="molecule type" value="Genomic_DNA"/>
</dbReference>
<evidence type="ECO:0000256" key="1">
    <source>
        <dbReference type="ARBA" id="ARBA00008831"/>
    </source>
</evidence>
<evidence type="ECO:0000256" key="7">
    <source>
        <dbReference type="ARBA" id="ARBA00023239"/>
    </source>
</evidence>
<dbReference type="SUPFAM" id="SSF54211">
    <property type="entry name" value="Ribosomal protein S5 domain 2-like"/>
    <property type="match status" value="1"/>
</dbReference>
<dbReference type="InterPro" id="IPR020568">
    <property type="entry name" value="Ribosomal_Su5_D2-typ_SF"/>
</dbReference>
<dbReference type="PATRIC" id="fig|1122152.4.peg.551"/>
<dbReference type="GO" id="GO:0005829">
    <property type="term" value="C:cytosol"/>
    <property type="evidence" value="ECO:0007669"/>
    <property type="project" value="InterPro"/>
</dbReference>
<dbReference type="InterPro" id="IPR014721">
    <property type="entry name" value="Ribsml_uS5_D2-typ_fold_subgr"/>
</dbReference>
<keyword evidence="11" id="KW-1185">Reference proteome</keyword>
<dbReference type="GO" id="GO:0019287">
    <property type="term" value="P:isopentenyl diphosphate biosynthetic process, mevalonate pathway"/>
    <property type="evidence" value="ECO:0007669"/>
    <property type="project" value="InterPro"/>
</dbReference>
<keyword evidence="4" id="KW-0547">Nucleotide-binding</keyword>
<dbReference type="STRING" id="1122152.GCA_000425905_00309"/>
<evidence type="ECO:0000313" key="10">
    <source>
        <dbReference type="EMBL" id="KRL63634.1"/>
    </source>
</evidence>
<dbReference type="Pfam" id="PF22700">
    <property type="entry name" value="MVD-like_N"/>
    <property type="match status" value="1"/>
</dbReference>
<dbReference type="AlphaFoldDB" id="A0A0R1SAL1"/>
<gene>
    <name evidence="10" type="ORF">FC23_GL000543</name>
</gene>
<comment type="caution">
    <text evidence="10">The sequence shown here is derived from an EMBL/GenBank/DDBJ whole genome shotgun (WGS) entry which is preliminary data.</text>
</comment>